<dbReference type="Proteomes" id="UP000192220">
    <property type="component" value="Unplaced"/>
</dbReference>
<dbReference type="Pfam" id="PF00059">
    <property type="entry name" value="Lectin_C"/>
    <property type="match status" value="2"/>
</dbReference>
<evidence type="ECO:0000259" key="1">
    <source>
        <dbReference type="PROSITE" id="PS50041"/>
    </source>
</evidence>
<dbReference type="GeneID" id="106518322"/>
<dbReference type="Gene3D" id="3.10.100.10">
    <property type="entry name" value="Mannose-Binding Protein A, subunit A"/>
    <property type="match status" value="2"/>
</dbReference>
<dbReference type="PANTHER" id="PTHR45784">
    <property type="entry name" value="C-TYPE LECTIN DOMAIN FAMILY 20 MEMBER A-RELATED"/>
    <property type="match status" value="1"/>
</dbReference>
<reference evidence="3" key="1">
    <citation type="submission" date="2025-08" db="UniProtKB">
        <authorList>
            <consortium name="RefSeq"/>
        </authorList>
    </citation>
    <scope>IDENTIFICATION</scope>
    <source>
        <strain evidence="3">Quisiro</strain>
        <tissue evidence="3">Liver</tissue>
    </source>
</reference>
<accession>A0A2I4BBC9</accession>
<dbReference type="InterPro" id="IPR016186">
    <property type="entry name" value="C-type_lectin-like/link_sf"/>
</dbReference>
<dbReference type="SUPFAM" id="SSF56436">
    <property type="entry name" value="C-type lectin-like"/>
    <property type="match status" value="2"/>
</dbReference>
<gene>
    <name evidence="3" type="primary">LOC106518322</name>
</gene>
<name>A0A2I4BBC9_AUSLI</name>
<organism evidence="2 3">
    <name type="scientific">Austrofundulus limnaeus</name>
    <name type="common">Annual killifish</name>
    <dbReference type="NCBI Taxonomy" id="52670"/>
    <lineage>
        <taxon>Eukaryota</taxon>
        <taxon>Metazoa</taxon>
        <taxon>Chordata</taxon>
        <taxon>Craniata</taxon>
        <taxon>Vertebrata</taxon>
        <taxon>Euteleostomi</taxon>
        <taxon>Actinopterygii</taxon>
        <taxon>Neopterygii</taxon>
        <taxon>Teleostei</taxon>
        <taxon>Neoteleostei</taxon>
        <taxon>Acanthomorphata</taxon>
        <taxon>Ovalentaria</taxon>
        <taxon>Atherinomorphae</taxon>
        <taxon>Cyprinodontiformes</taxon>
        <taxon>Rivulidae</taxon>
        <taxon>Austrofundulus</taxon>
    </lineage>
</organism>
<dbReference type="KEGG" id="alim:106518322"/>
<evidence type="ECO:0000313" key="3">
    <source>
        <dbReference type="RefSeq" id="XP_013865023.1"/>
    </source>
</evidence>
<dbReference type="InParanoid" id="A0A2I4BBC9"/>
<dbReference type="AlphaFoldDB" id="A0A2I4BBC9"/>
<dbReference type="InterPro" id="IPR001304">
    <property type="entry name" value="C-type_lectin-like"/>
</dbReference>
<sequence>MRTGTLIFLLLTGLFSSSLCTLFGVIIYISDKVTWSEARDYCRQHHTDLTSVNSQLELVEMLVSGNGTGNAFETGWIGLYKDVNGTWRWSGGKDALFPLSEKLQETAADHSCVIQNEKDLRTASCEDKFPFYCFQSNLVLVEEKKAWEAAQEHCRSLDMELVSTVSESALNQALQSSRKALTAQVWTGLRYLGGSWLWADGTCAGFEAWCQKGMPQCPAANRHCGALPSEGRQMESRDCADQLNFVCY</sequence>
<dbReference type="PROSITE" id="PS50041">
    <property type="entry name" value="C_TYPE_LECTIN_2"/>
    <property type="match status" value="2"/>
</dbReference>
<evidence type="ECO:0000313" key="2">
    <source>
        <dbReference type="Proteomes" id="UP000192220"/>
    </source>
</evidence>
<keyword evidence="2" id="KW-1185">Reference proteome</keyword>
<feature type="domain" description="C-type lectin" evidence="1">
    <location>
        <begin position="16"/>
        <end position="134"/>
    </location>
</feature>
<dbReference type="FunCoup" id="A0A2I4BBC9">
    <property type="interactions" value="91"/>
</dbReference>
<dbReference type="SMART" id="SM00034">
    <property type="entry name" value="CLECT"/>
    <property type="match status" value="2"/>
</dbReference>
<dbReference type="CDD" id="cd00037">
    <property type="entry name" value="CLECT"/>
    <property type="match status" value="1"/>
</dbReference>
<dbReference type="InterPro" id="IPR016187">
    <property type="entry name" value="CTDL_fold"/>
</dbReference>
<protein>
    <submittedName>
        <fullName evidence="3">Uncharacterized protein LOC106518322</fullName>
    </submittedName>
</protein>
<proteinExistence type="predicted"/>
<dbReference type="PANTHER" id="PTHR45784:SF8">
    <property type="entry name" value="C-TYPE MANNOSE RECEPTOR 2-RELATED"/>
    <property type="match status" value="1"/>
</dbReference>
<dbReference type="RefSeq" id="XP_013865023.1">
    <property type="nucleotide sequence ID" value="XM_014009569.1"/>
</dbReference>
<dbReference type="OrthoDB" id="8916154at2759"/>
<feature type="domain" description="C-type lectin" evidence="1">
    <location>
        <begin position="129"/>
        <end position="248"/>
    </location>
</feature>